<dbReference type="PANTHER" id="PTHR30447">
    <property type="entry name" value="FRUCTOSE-1,6-BISPHOSPHATASE CLASS 2"/>
    <property type="match status" value="1"/>
</dbReference>
<protein>
    <recommendedName>
        <fullName evidence="8">Fructose-1,6-bisphosphatase</fullName>
    </recommendedName>
</protein>
<dbReference type="RefSeq" id="WP_338256365.1">
    <property type="nucleotide sequence ID" value="NZ_BSRI01000002.1"/>
</dbReference>
<evidence type="ECO:0000256" key="7">
    <source>
        <dbReference type="ARBA" id="ARBA00024331"/>
    </source>
</evidence>
<accession>A0ABQ6FZF5</accession>
<dbReference type="Gene3D" id="3.40.190.90">
    <property type="match status" value="1"/>
</dbReference>
<comment type="pathway">
    <text evidence="7">Carbohydrate biosynthesis.</text>
</comment>
<dbReference type="Proteomes" id="UP001344906">
    <property type="component" value="Unassembled WGS sequence"/>
</dbReference>
<evidence type="ECO:0000256" key="1">
    <source>
        <dbReference type="ARBA" id="ARBA00001273"/>
    </source>
</evidence>
<keyword evidence="10" id="KW-1185">Reference proteome</keyword>
<name>A0ABQ6FZF5_9CHLR</name>
<sequence>MSTEEERFEPSRTIERNLGMELIRVTEAAALSAGRWMGKGNKEMVDQAAVDAMRHAVDGVDMHGVVVIGEGEKDEAPMLYIGEEIGNGSKPEVDVAVDPVDGTRLLALGLPGALAVIATAERGSMYSAPPGVYYMEKIAVGPGMKNVIDINAPITVNLDRIARARQSRIDDLTAVILDRPRHQDIIRQVREAGARIRLITDGDVAAAILAAMEDYRGIDIMLGIGGAPEAVLAAAALKCLGGEIQCKIWPRTEEERKRFKADGIDMDRVYRTDDLVSGNDVSFAATGITSGELLDGVQYFGWGARTSSIMMRSHSGTVRYIQARHKWRKGVVQN</sequence>
<evidence type="ECO:0000256" key="3">
    <source>
        <dbReference type="ARBA" id="ARBA00022723"/>
    </source>
</evidence>
<gene>
    <name evidence="9" type="ORF">KDH_64670</name>
</gene>
<evidence type="ECO:0000256" key="6">
    <source>
        <dbReference type="ARBA" id="ARBA00023277"/>
    </source>
</evidence>
<evidence type="ECO:0000313" key="9">
    <source>
        <dbReference type="EMBL" id="GLV59641.1"/>
    </source>
</evidence>
<keyword evidence="3" id="KW-0479">Metal-binding</keyword>
<dbReference type="SUPFAM" id="SSF56655">
    <property type="entry name" value="Carbohydrate phosphatase"/>
    <property type="match status" value="1"/>
</dbReference>
<keyword evidence="4" id="KW-0378">Hydrolase</keyword>
<comment type="catalytic activity">
    <reaction evidence="1">
        <text>beta-D-fructose 1,6-bisphosphate + H2O = beta-D-fructose 6-phosphate + phosphate</text>
        <dbReference type="Rhea" id="RHEA:11064"/>
        <dbReference type="ChEBI" id="CHEBI:15377"/>
        <dbReference type="ChEBI" id="CHEBI:32966"/>
        <dbReference type="ChEBI" id="CHEBI:43474"/>
        <dbReference type="ChEBI" id="CHEBI:57634"/>
        <dbReference type="EC" id="3.1.3.11"/>
    </reaction>
</comment>
<dbReference type="PANTHER" id="PTHR30447:SF0">
    <property type="entry name" value="FRUCTOSE-1,6-BISPHOSPHATASE 1 CLASS 2-RELATED"/>
    <property type="match status" value="1"/>
</dbReference>
<dbReference type="Pfam" id="PF03320">
    <property type="entry name" value="FBPase_glpX"/>
    <property type="match status" value="1"/>
</dbReference>
<dbReference type="CDD" id="cd01516">
    <property type="entry name" value="FBPase_glpX"/>
    <property type="match status" value="1"/>
</dbReference>
<dbReference type="PIRSF" id="PIRSF004532">
    <property type="entry name" value="GlpX"/>
    <property type="match status" value="1"/>
</dbReference>
<proteinExistence type="inferred from homology"/>
<comment type="caution">
    <text evidence="9">The sequence shown here is derived from an EMBL/GenBank/DDBJ whole genome shotgun (WGS) entry which is preliminary data.</text>
</comment>
<dbReference type="EMBL" id="BSRI01000002">
    <property type="protein sequence ID" value="GLV59641.1"/>
    <property type="molecule type" value="Genomic_DNA"/>
</dbReference>
<dbReference type="InterPro" id="IPR004464">
    <property type="entry name" value="FBPase_class-2/SBPase"/>
</dbReference>
<dbReference type="NCBIfam" id="TIGR00330">
    <property type="entry name" value="glpX"/>
    <property type="match status" value="1"/>
</dbReference>
<organism evidence="9 10">
    <name type="scientific">Dictyobacter halimunensis</name>
    <dbReference type="NCBI Taxonomy" id="3026934"/>
    <lineage>
        <taxon>Bacteria</taxon>
        <taxon>Bacillati</taxon>
        <taxon>Chloroflexota</taxon>
        <taxon>Ktedonobacteria</taxon>
        <taxon>Ktedonobacterales</taxon>
        <taxon>Dictyobacteraceae</taxon>
        <taxon>Dictyobacter</taxon>
    </lineage>
</organism>
<comment type="similarity">
    <text evidence="2 8">Belongs to the FBPase class 2 family.</text>
</comment>
<evidence type="ECO:0000313" key="10">
    <source>
        <dbReference type="Proteomes" id="UP001344906"/>
    </source>
</evidence>
<evidence type="ECO:0000256" key="2">
    <source>
        <dbReference type="ARBA" id="ARBA00008989"/>
    </source>
</evidence>
<evidence type="ECO:0000256" key="5">
    <source>
        <dbReference type="ARBA" id="ARBA00023211"/>
    </source>
</evidence>
<keyword evidence="5" id="KW-0464">Manganese</keyword>
<dbReference type="Gene3D" id="3.30.540.10">
    <property type="entry name" value="Fructose-1,6-Bisphosphatase, subunit A, domain 1"/>
    <property type="match status" value="1"/>
</dbReference>
<evidence type="ECO:0000256" key="4">
    <source>
        <dbReference type="ARBA" id="ARBA00022801"/>
    </source>
</evidence>
<evidence type="ECO:0000256" key="8">
    <source>
        <dbReference type="PIRNR" id="PIRNR004532"/>
    </source>
</evidence>
<reference evidence="9 10" key="1">
    <citation type="submission" date="2023-02" db="EMBL/GenBank/DDBJ databases">
        <title>Dictyobacter halimunensis sp. nov., a new member of the class Ktedonobacteria from forest soil in a geothermal area.</title>
        <authorList>
            <person name="Rachmania M.K."/>
            <person name="Ningsih F."/>
            <person name="Sakai Y."/>
            <person name="Yabe S."/>
            <person name="Yokota A."/>
            <person name="Sjamsuridzal W."/>
        </authorList>
    </citation>
    <scope>NUCLEOTIDE SEQUENCE [LARGE SCALE GENOMIC DNA]</scope>
    <source>
        <strain evidence="9 10">S3.2.2.5</strain>
    </source>
</reference>
<keyword evidence="6 8" id="KW-0119">Carbohydrate metabolism</keyword>